<feature type="region of interest" description="Disordered" evidence="1">
    <location>
        <begin position="162"/>
        <end position="185"/>
    </location>
</feature>
<dbReference type="Proteomes" id="UP001295444">
    <property type="component" value="Chromosome 09"/>
</dbReference>
<organism evidence="2 3">
    <name type="scientific">Pelobates cultripes</name>
    <name type="common">Western spadefoot toad</name>
    <dbReference type="NCBI Taxonomy" id="61616"/>
    <lineage>
        <taxon>Eukaryota</taxon>
        <taxon>Metazoa</taxon>
        <taxon>Chordata</taxon>
        <taxon>Craniata</taxon>
        <taxon>Vertebrata</taxon>
        <taxon>Euteleostomi</taxon>
        <taxon>Amphibia</taxon>
        <taxon>Batrachia</taxon>
        <taxon>Anura</taxon>
        <taxon>Pelobatoidea</taxon>
        <taxon>Pelobatidae</taxon>
        <taxon>Pelobates</taxon>
    </lineage>
</organism>
<dbReference type="Gene3D" id="2.40.320.10">
    <property type="entry name" value="Hypothetical Protein Pfu-838710-001"/>
    <property type="match status" value="1"/>
</dbReference>
<dbReference type="PANTHER" id="PTHR14586:SF1">
    <property type="entry name" value="THIAMINE-TRIPHOSPHATASE"/>
    <property type="match status" value="1"/>
</dbReference>
<protein>
    <submittedName>
        <fullName evidence="2">Uncharacterized protein</fullName>
    </submittedName>
</protein>
<dbReference type="InterPro" id="IPR039582">
    <property type="entry name" value="THTPA"/>
</dbReference>
<dbReference type="GO" id="GO:0000287">
    <property type="term" value="F:magnesium ion binding"/>
    <property type="evidence" value="ECO:0007669"/>
    <property type="project" value="TreeGrafter"/>
</dbReference>
<name>A0AAD1T2R9_PELCU</name>
<gene>
    <name evidence="2" type="ORF">PECUL_23A049801</name>
</gene>
<evidence type="ECO:0000313" key="3">
    <source>
        <dbReference type="Proteomes" id="UP001295444"/>
    </source>
</evidence>
<evidence type="ECO:0000256" key="1">
    <source>
        <dbReference type="SAM" id="MobiDB-lite"/>
    </source>
</evidence>
<dbReference type="PANTHER" id="PTHR14586">
    <property type="entry name" value="THIAMINE-TRIPHOSPHATASE"/>
    <property type="match status" value="1"/>
</dbReference>
<dbReference type="EMBL" id="OW240920">
    <property type="protein sequence ID" value="CAH2316778.1"/>
    <property type="molecule type" value="Genomic_DNA"/>
</dbReference>
<proteinExistence type="predicted"/>
<dbReference type="AlphaFoldDB" id="A0AAD1T2R9"/>
<keyword evidence="3" id="KW-1185">Reference proteome</keyword>
<accession>A0AAD1T2R9</accession>
<dbReference type="GO" id="GO:0050333">
    <property type="term" value="F:thiamine triphosphate phosphatase activity"/>
    <property type="evidence" value="ECO:0007669"/>
    <property type="project" value="InterPro"/>
</dbReference>
<dbReference type="GO" id="GO:0042357">
    <property type="term" value="P:thiamine diphosphate metabolic process"/>
    <property type="evidence" value="ECO:0007669"/>
    <property type="project" value="TreeGrafter"/>
</dbReference>
<reference evidence="2" key="1">
    <citation type="submission" date="2022-03" db="EMBL/GenBank/DDBJ databases">
        <authorList>
            <person name="Alioto T."/>
            <person name="Alioto T."/>
            <person name="Gomez Garrido J."/>
        </authorList>
    </citation>
    <scope>NUCLEOTIDE SEQUENCE</scope>
</reference>
<evidence type="ECO:0000313" key="2">
    <source>
        <dbReference type="EMBL" id="CAH2316778.1"/>
    </source>
</evidence>
<sequence>MGRRRPYQINVGSRRPYQINVGCRRPYQINVGCRRPYQINVGSRRPDQVNVGSRRLYQINVGSRRPYQINVGSRTRRVRVWLRLAGKNMAKNLKDSKVHTLKIQQTYWAKDTSEEDLLKLGAICLDKVEEQVDYYDTDGYDLAVKDTWLSKTEHKWRLIVDKSGPVKPSPPSKTSQDHLQNGNLKASRQVDNDLTRKKQQKALKNYQNSNKILADMDAVEKGLSTCYELENEIEIMQYLSKDLSPTEDINGAAMGDFLQVVRIQKYASFVFTKQVTYRLRDCYTITLTTDQKSSRKVAVVSLQVEIQNVTQGFQRLEQLANDLELQLQNM</sequence>